<dbReference type="Proteomes" id="UP000013015">
    <property type="component" value="Unassembled WGS sequence"/>
</dbReference>
<evidence type="ECO:0008006" key="6">
    <source>
        <dbReference type="Google" id="ProtNLM"/>
    </source>
</evidence>
<evidence type="ECO:0000256" key="2">
    <source>
        <dbReference type="ARBA" id="ARBA00022722"/>
    </source>
</evidence>
<keyword evidence="1" id="KW-1277">Toxin-antitoxin system</keyword>
<dbReference type="InterPro" id="IPR008201">
    <property type="entry name" value="HepT-like"/>
</dbReference>
<keyword evidence="2" id="KW-0540">Nuclease</keyword>
<evidence type="ECO:0000313" key="5">
    <source>
        <dbReference type="Proteomes" id="UP000013015"/>
    </source>
</evidence>
<keyword evidence="5" id="KW-1185">Reference proteome</keyword>
<dbReference type="OrthoDB" id="4829434at2"/>
<dbReference type="EMBL" id="AQHZ01000021">
    <property type="protein sequence ID" value="ENO18041.1"/>
    <property type="molecule type" value="Genomic_DNA"/>
</dbReference>
<dbReference type="GO" id="GO:0016787">
    <property type="term" value="F:hydrolase activity"/>
    <property type="evidence" value="ECO:0007669"/>
    <property type="project" value="UniProtKB-KW"/>
</dbReference>
<reference evidence="4 5" key="1">
    <citation type="submission" date="2013-03" db="EMBL/GenBank/DDBJ databases">
        <title>Reference genome for the Human Microbiome Project.</title>
        <authorList>
            <person name="Aqrawi P."/>
            <person name="Ayvaz T."/>
            <person name="Bess C."/>
            <person name="Blankenburg K."/>
            <person name="Coyle M."/>
            <person name="Deng J."/>
            <person name="Forbes L."/>
            <person name="Fowler G."/>
            <person name="Francisco L."/>
            <person name="Fu Q."/>
            <person name="Gibbs R."/>
            <person name="Gross S."/>
            <person name="Gubbala S."/>
            <person name="Hale W."/>
            <person name="Hemphill L."/>
            <person name="Highlander S."/>
            <person name="Hirani K."/>
            <person name="Jackson L."/>
            <person name="Jakkamsetti A."/>
            <person name="Javaid M."/>
            <person name="Jayaseelan J.C."/>
            <person name="Jiang H."/>
            <person name="Joshi V."/>
            <person name="Korchina V."/>
            <person name="Kovar C."/>
            <person name="Lara F."/>
            <person name="Lee S."/>
            <person name="Liu Y."/>
            <person name="Mata R."/>
            <person name="Mathew T."/>
            <person name="Munidasa M."/>
            <person name="Muzny D."/>
            <person name="Nazareth L."/>
            <person name="Ngo R."/>
            <person name="Nguyen L."/>
            <person name="Nguyen N."/>
            <person name="Okwuonu G."/>
            <person name="Ongeri F."/>
            <person name="Palculict T."/>
            <person name="Patil S."/>
            <person name="Petrosino J."/>
            <person name="Pham C."/>
            <person name="Pham P."/>
            <person name="Pu L.-L."/>
            <person name="Qin X."/>
            <person name="Qu J."/>
            <person name="Reid J."/>
            <person name="Ross M."/>
            <person name="Ruth R."/>
            <person name="Saada N."/>
            <person name="San Lucas F."/>
            <person name="Santibanez J."/>
            <person name="Shang Y."/>
            <person name="Simmons D."/>
            <person name="Song X.-Z."/>
            <person name="Tang L.-Y."/>
            <person name="Thornton R."/>
            <person name="Warren J."/>
            <person name="Weissenberger G."/>
            <person name="Wilczek-Boney K."/>
            <person name="Worley K."/>
            <person name="Youmans B."/>
            <person name="Zhang J."/>
            <person name="Zhang L."/>
            <person name="Zhao Z."/>
            <person name="Zhou C."/>
            <person name="Zhu D."/>
            <person name="Zhu Y."/>
        </authorList>
    </citation>
    <scope>NUCLEOTIDE SEQUENCE [LARGE SCALE GENOMIC DNA]</scope>
    <source>
        <strain evidence="4 5">F0333</strain>
    </source>
</reference>
<organism evidence="4 5">
    <name type="scientific">Schaalia cardiffensis F0333</name>
    <dbReference type="NCBI Taxonomy" id="888050"/>
    <lineage>
        <taxon>Bacteria</taxon>
        <taxon>Bacillati</taxon>
        <taxon>Actinomycetota</taxon>
        <taxon>Actinomycetes</taxon>
        <taxon>Actinomycetales</taxon>
        <taxon>Actinomycetaceae</taxon>
        <taxon>Schaalia</taxon>
    </lineage>
</organism>
<dbReference type="AlphaFoldDB" id="N6X2S4"/>
<evidence type="ECO:0000256" key="3">
    <source>
        <dbReference type="ARBA" id="ARBA00022801"/>
    </source>
</evidence>
<name>N6X2S4_9ACTO</name>
<evidence type="ECO:0000313" key="4">
    <source>
        <dbReference type="EMBL" id="ENO18041.1"/>
    </source>
</evidence>
<evidence type="ECO:0000256" key="1">
    <source>
        <dbReference type="ARBA" id="ARBA00022649"/>
    </source>
</evidence>
<dbReference type="PATRIC" id="fig|888050.3.peg.1251"/>
<proteinExistence type="predicted"/>
<sequence>MTRESVSVEELIAALNELKAQVEWIVERGHGAFVASTSEAGVLQLAASHAVIRLQAIIEDFPEGFTQNNSDLPFPLVRGMRNRMAHGYHEIDPQILWRTAERDLPDLIESLLHHLDSSQ</sequence>
<dbReference type="eggNOG" id="ENOG50328NB">
    <property type="taxonomic scope" value="Bacteria"/>
</dbReference>
<dbReference type="HOGENOM" id="CLU_2056289_0_0_11"/>
<dbReference type="RefSeq" id="WP_005963535.1">
    <property type="nucleotide sequence ID" value="NZ_CP040505.1"/>
</dbReference>
<dbReference type="Pfam" id="PF01934">
    <property type="entry name" value="HepT-like"/>
    <property type="match status" value="1"/>
</dbReference>
<gene>
    <name evidence="4" type="ORF">HMPREF9004_1313</name>
</gene>
<comment type="caution">
    <text evidence="4">The sequence shown here is derived from an EMBL/GenBank/DDBJ whole genome shotgun (WGS) entry which is preliminary data.</text>
</comment>
<keyword evidence="3" id="KW-0378">Hydrolase</keyword>
<dbReference type="GO" id="GO:0004540">
    <property type="term" value="F:RNA nuclease activity"/>
    <property type="evidence" value="ECO:0007669"/>
    <property type="project" value="InterPro"/>
</dbReference>
<protein>
    <recommendedName>
        <fullName evidence="6">DUF86 domain-containing protein</fullName>
    </recommendedName>
</protein>
<dbReference type="STRING" id="888050.HMPREF9004_1313"/>
<accession>N6X2S4</accession>
<dbReference type="GO" id="GO:0110001">
    <property type="term" value="C:toxin-antitoxin complex"/>
    <property type="evidence" value="ECO:0007669"/>
    <property type="project" value="InterPro"/>
</dbReference>